<evidence type="ECO:0000259" key="7">
    <source>
        <dbReference type="Pfam" id="PF08281"/>
    </source>
</evidence>
<evidence type="ECO:0000313" key="8">
    <source>
        <dbReference type="EMBL" id="GAA4435661.1"/>
    </source>
</evidence>
<feature type="domain" description="RNA polymerase sigma-70 region 2" evidence="6">
    <location>
        <begin position="27"/>
        <end position="91"/>
    </location>
</feature>
<keyword evidence="5" id="KW-0812">Transmembrane</keyword>
<comment type="caution">
    <text evidence="8">The sequence shown here is derived from an EMBL/GenBank/DDBJ whole genome shotgun (WGS) entry which is preliminary data.</text>
</comment>
<keyword evidence="3" id="KW-0731">Sigma factor</keyword>
<dbReference type="PANTHER" id="PTHR43133:SF46">
    <property type="entry name" value="RNA POLYMERASE SIGMA-70 FACTOR ECF SUBFAMILY"/>
    <property type="match status" value="1"/>
</dbReference>
<dbReference type="InterPro" id="IPR013249">
    <property type="entry name" value="RNA_pol_sigma70_r4_t2"/>
</dbReference>
<dbReference type="Gene3D" id="1.10.1740.10">
    <property type="match status" value="1"/>
</dbReference>
<dbReference type="NCBIfam" id="TIGR02937">
    <property type="entry name" value="sigma70-ECF"/>
    <property type="match status" value="1"/>
</dbReference>
<gene>
    <name evidence="8" type="ORF">GCM10023091_12510</name>
</gene>
<dbReference type="Gene3D" id="1.10.10.10">
    <property type="entry name" value="Winged helix-like DNA-binding domain superfamily/Winged helix DNA-binding domain"/>
    <property type="match status" value="1"/>
</dbReference>
<dbReference type="RefSeq" id="WP_345027419.1">
    <property type="nucleotide sequence ID" value="NZ_BAABEY010000012.1"/>
</dbReference>
<keyword evidence="4" id="KW-0804">Transcription</keyword>
<evidence type="ECO:0000256" key="4">
    <source>
        <dbReference type="ARBA" id="ARBA00023163"/>
    </source>
</evidence>
<dbReference type="InterPro" id="IPR036388">
    <property type="entry name" value="WH-like_DNA-bd_sf"/>
</dbReference>
<dbReference type="InterPro" id="IPR014327">
    <property type="entry name" value="RNA_pol_sigma70_bacteroid"/>
</dbReference>
<keyword evidence="5" id="KW-0472">Membrane</keyword>
<keyword evidence="5" id="KW-1133">Transmembrane helix</keyword>
<dbReference type="InterPro" id="IPR007627">
    <property type="entry name" value="RNA_pol_sigma70_r2"/>
</dbReference>
<reference evidence="9" key="1">
    <citation type="journal article" date="2019" name="Int. J. Syst. Evol. Microbiol.">
        <title>The Global Catalogue of Microorganisms (GCM) 10K type strain sequencing project: providing services to taxonomists for standard genome sequencing and annotation.</title>
        <authorList>
            <consortium name="The Broad Institute Genomics Platform"/>
            <consortium name="The Broad Institute Genome Sequencing Center for Infectious Disease"/>
            <person name="Wu L."/>
            <person name="Ma J."/>
        </authorList>
    </citation>
    <scope>NUCLEOTIDE SEQUENCE [LARGE SCALE GENOMIC DNA]</scope>
    <source>
        <strain evidence="9">JCM 31920</strain>
    </source>
</reference>
<dbReference type="Pfam" id="PF08281">
    <property type="entry name" value="Sigma70_r4_2"/>
    <property type="match status" value="1"/>
</dbReference>
<dbReference type="InterPro" id="IPR013325">
    <property type="entry name" value="RNA_pol_sigma_r2"/>
</dbReference>
<evidence type="ECO:0000313" key="9">
    <source>
        <dbReference type="Proteomes" id="UP001501508"/>
    </source>
</evidence>
<evidence type="ECO:0000259" key="6">
    <source>
        <dbReference type="Pfam" id="PF04542"/>
    </source>
</evidence>
<evidence type="ECO:0000256" key="1">
    <source>
        <dbReference type="ARBA" id="ARBA00010641"/>
    </source>
</evidence>
<evidence type="ECO:0000256" key="5">
    <source>
        <dbReference type="SAM" id="Phobius"/>
    </source>
</evidence>
<dbReference type="InterPro" id="IPR014284">
    <property type="entry name" value="RNA_pol_sigma-70_dom"/>
</dbReference>
<evidence type="ECO:0000256" key="3">
    <source>
        <dbReference type="ARBA" id="ARBA00023082"/>
    </source>
</evidence>
<dbReference type="PANTHER" id="PTHR43133">
    <property type="entry name" value="RNA POLYMERASE ECF-TYPE SIGMA FACTO"/>
    <property type="match status" value="1"/>
</dbReference>
<accession>A0ABP8LV68</accession>
<feature type="transmembrane region" description="Helical" evidence="5">
    <location>
        <begin position="183"/>
        <end position="208"/>
    </location>
</feature>
<protein>
    <submittedName>
        <fullName evidence="8">RNA polymerase sigma-70 factor</fullName>
    </submittedName>
</protein>
<organism evidence="8 9">
    <name type="scientific">Ravibacter arvi</name>
    <dbReference type="NCBI Taxonomy" id="2051041"/>
    <lineage>
        <taxon>Bacteria</taxon>
        <taxon>Pseudomonadati</taxon>
        <taxon>Bacteroidota</taxon>
        <taxon>Cytophagia</taxon>
        <taxon>Cytophagales</taxon>
        <taxon>Spirosomataceae</taxon>
        <taxon>Ravibacter</taxon>
    </lineage>
</organism>
<evidence type="ECO:0000256" key="2">
    <source>
        <dbReference type="ARBA" id="ARBA00023015"/>
    </source>
</evidence>
<dbReference type="SUPFAM" id="SSF88946">
    <property type="entry name" value="Sigma2 domain of RNA polymerase sigma factors"/>
    <property type="match status" value="1"/>
</dbReference>
<dbReference type="EMBL" id="BAABEY010000012">
    <property type="protein sequence ID" value="GAA4435661.1"/>
    <property type="molecule type" value="Genomic_DNA"/>
</dbReference>
<dbReference type="SUPFAM" id="SSF88659">
    <property type="entry name" value="Sigma3 and sigma4 domains of RNA polymerase sigma factors"/>
    <property type="match status" value="1"/>
</dbReference>
<keyword evidence="2" id="KW-0805">Transcription regulation</keyword>
<feature type="domain" description="RNA polymerase sigma factor 70 region 4 type 2" evidence="7">
    <location>
        <begin position="125"/>
        <end position="176"/>
    </location>
</feature>
<dbReference type="InterPro" id="IPR013324">
    <property type="entry name" value="RNA_pol_sigma_r3/r4-like"/>
</dbReference>
<dbReference type="Pfam" id="PF04542">
    <property type="entry name" value="Sigma70_r2"/>
    <property type="match status" value="1"/>
</dbReference>
<comment type="similarity">
    <text evidence="1">Belongs to the sigma-70 factor family. ECF subfamily.</text>
</comment>
<keyword evidence="9" id="KW-1185">Reference proteome</keyword>
<dbReference type="NCBIfam" id="TIGR02985">
    <property type="entry name" value="Sig70_bacteroi1"/>
    <property type="match status" value="1"/>
</dbReference>
<sequence>MQDTVVPDAELLKHLAMGEEYALRAIYKRYWSRLYDYVVQRVTLQGIAEEIVQDIFIDLWRRRNALEIERFEAYLFRAARNRVIDVIRANQVRKHHEEASDGIRSLESQGLDGEEALAYEELQSAIQTGLTLLPEKTREIFRLNRLDQMSAKEISVLTDIPVRTVEYHITFALRTMKEHLRRFLICSAALTAAGFGAESLLLAIAGLIPK</sequence>
<dbReference type="InterPro" id="IPR039425">
    <property type="entry name" value="RNA_pol_sigma-70-like"/>
</dbReference>
<name>A0ABP8LV68_9BACT</name>
<dbReference type="Proteomes" id="UP001501508">
    <property type="component" value="Unassembled WGS sequence"/>
</dbReference>
<proteinExistence type="inferred from homology"/>